<dbReference type="Proteomes" id="UP001519460">
    <property type="component" value="Unassembled WGS sequence"/>
</dbReference>
<evidence type="ECO:0000256" key="1">
    <source>
        <dbReference type="SAM" id="MobiDB-lite"/>
    </source>
</evidence>
<dbReference type="EMBL" id="JACVVK020000236">
    <property type="protein sequence ID" value="KAK7482897.1"/>
    <property type="molecule type" value="Genomic_DNA"/>
</dbReference>
<feature type="region of interest" description="Disordered" evidence="1">
    <location>
        <begin position="1"/>
        <end position="23"/>
    </location>
</feature>
<evidence type="ECO:0000313" key="2">
    <source>
        <dbReference type="EMBL" id="KAK7482897.1"/>
    </source>
</evidence>
<dbReference type="AlphaFoldDB" id="A0ABD0K7J2"/>
<proteinExistence type="predicted"/>
<gene>
    <name evidence="2" type="ORF">BaRGS_00025797</name>
</gene>
<name>A0ABD0K7J2_9CAEN</name>
<evidence type="ECO:0000313" key="3">
    <source>
        <dbReference type="Proteomes" id="UP001519460"/>
    </source>
</evidence>
<reference evidence="2 3" key="1">
    <citation type="journal article" date="2023" name="Sci. Data">
        <title>Genome assembly of the Korean intertidal mud-creeper Batillaria attramentaria.</title>
        <authorList>
            <person name="Patra A.K."/>
            <person name="Ho P.T."/>
            <person name="Jun S."/>
            <person name="Lee S.J."/>
            <person name="Kim Y."/>
            <person name="Won Y.J."/>
        </authorList>
    </citation>
    <scope>NUCLEOTIDE SEQUENCE [LARGE SCALE GENOMIC DNA]</scope>
    <source>
        <strain evidence="2">Wonlab-2016</strain>
    </source>
</reference>
<sequence length="112" mass="12403">MTKPWPFQTHTETENYTHNTTESSGLIGRHCSPELHTTEPPACLFIHTYWPCCPKPPPAFSLLSWLTGTALTALSSSSSNTQPPVEGLMRQQVIHHSKNFSALFLPAVSVSR</sequence>
<protein>
    <submittedName>
        <fullName evidence="2">Uncharacterized protein</fullName>
    </submittedName>
</protein>
<accession>A0ABD0K7J2</accession>
<organism evidence="2 3">
    <name type="scientific">Batillaria attramentaria</name>
    <dbReference type="NCBI Taxonomy" id="370345"/>
    <lineage>
        <taxon>Eukaryota</taxon>
        <taxon>Metazoa</taxon>
        <taxon>Spiralia</taxon>
        <taxon>Lophotrochozoa</taxon>
        <taxon>Mollusca</taxon>
        <taxon>Gastropoda</taxon>
        <taxon>Caenogastropoda</taxon>
        <taxon>Sorbeoconcha</taxon>
        <taxon>Cerithioidea</taxon>
        <taxon>Batillariidae</taxon>
        <taxon>Batillaria</taxon>
    </lineage>
</organism>
<keyword evidence="3" id="KW-1185">Reference proteome</keyword>
<comment type="caution">
    <text evidence="2">The sequence shown here is derived from an EMBL/GenBank/DDBJ whole genome shotgun (WGS) entry which is preliminary data.</text>
</comment>